<dbReference type="GO" id="GO:0005737">
    <property type="term" value="C:cytoplasm"/>
    <property type="evidence" value="ECO:0007669"/>
    <property type="project" value="UniProtKB-ARBA"/>
</dbReference>
<keyword evidence="2" id="KW-0723">Serine/threonine-protein kinase</keyword>
<gene>
    <name evidence="9" type="ORF">Taro_046612</name>
</gene>
<dbReference type="SUPFAM" id="SSF48371">
    <property type="entry name" value="ARM repeat"/>
    <property type="match status" value="1"/>
</dbReference>
<evidence type="ECO:0000256" key="6">
    <source>
        <dbReference type="ARBA" id="ARBA00022840"/>
    </source>
</evidence>
<keyword evidence="6" id="KW-0067">ATP-binding</keyword>
<evidence type="ECO:0000256" key="8">
    <source>
        <dbReference type="ARBA" id="ARBA00048679"/>
    </source>
</evidence>
<dbReference type="OrthoDB" id="266718at2759"/>
<name>A0A843X4D3_COLES</name>
<feature type="non-terminal residue" evidence="9">
    <location>
        <position position="1"/>
    </location>
</feature>
<evidence type="ECO:0000313" key="9">
    <source>
        <dbReference type="EMBL" id="MQM13691.1"/>
    </source>
</evidence>
<accession>A0A843X4D3</accession>
<dbReference type="InterPro" id="IPR011989">
    <property type="entry name" value="ARM-like"/>
</dbReference>
<keyword evidence="5" id="KW-0418">Kinase</keyword>
<reference evidence="9" key="1">
    <citation type="submission" date="2017-07" db="EMBL/GenBank/DDBJ databases">
        <title>Taro Niue Genome Assembly and Annotation.</title>
        <authorList>
            <person name="Atibalentja N."/>
            <person name="Keating K."/>
            <person name="Fields C.J."/>
        </authorList>
    </citation>
    <scope>NUCLEOTIDE SEQUENCE</scope>
    <source>
        <strain evidence="9">Niue_2</strain>
        <tissue evidence="9">Leaf</tissue>
    </source>
</reference>
<evidence type="ECO:0000256" key="1">
    <source>
        <dbReference type="ARBA" id="ARBA00012513"/>
    </source>
</evidence>
<evidence type="ECO:0000313" key="10">
    <source>
        <dbReference type="Proteomes" id="UP000652761"/>
    </source>
</evidence>
<organism evidence="9 10">
    <name type="scientific">Colocasia esculenta</name>
    <name type="common">Wild taro</name>
    <name type="synonym">Arum esculentum</name>
    <dbReference type="NCBI Taxonomy" id="4460"/>
    <lineage>
        <taxon>Eukaryota</taxon>
        <taxon>Viridiplantae</taxon>
        <taxon>Streptophyta</taxon>
        <taxon>Embryophyta</taxon>
        <taxon>Tracheophyta</taxon>
        <taxon>Spermatophyta</taxon>
        <taxon>Magnoliopsida</taxon>
        <taxon>Liliopsida</taxon>
        <taxon>Araceae</taxon>
        <taxon>Aroideae</taxon>
        <taxon>Colocasieae</taxon>
        <taxon>Colocasia</taxon>
    </lineage>
</organism>
<evidence type="ECO:0000256" key="4">
    <source>
        <dbReference type="ARBA" id="ARBA00022741"/>
    </source>
</evidence>
<evidence type="ECO:0000256" key="3">
    <source>
        <dbReference type="ARBA" id="ARBA00022679"/>
    </source>
</evidence>
<dbReference type="FunFam" id="1.25.10.10:FF:000223">
    <property type="entry name" value="Serine/threonine-protein kinase TIO"/>
    <property type="match status" value="1"/>
</dbReference>
<dbReference type="PANTHER" id="PTHR22983:SF6">
    <property type="entry name" value="SERINE_THREONINE-PROTEIN KINASE 36"/>
    <property type="match status" value="1"/>
</dbReference>
<evidence type="ECO:0000256" key="5">
    <source>
        <dbReference type="ARBA" id="ARBA00022777"/>
    </source>
</evidence>
<dbReference type="GO" id="GO:0004674">
    <property type="term" value="F:protein serine/threonine kinase activity"/>
    <property type="evidence" value="ECO:0007669"/>
    <property type="project" value="UniProtKB-KW"/>
</dbReference>
<dbReference type="InterPro" id="IPR016024">
    <property type="entry name" value="ARM-type_fold"/>
</dbReference>
<dbReference type="PANTHER" id="PTHR22983">
    <property type="entry name" value="PROTEIN KINASE RELATED"/>
    <property type="match status" value="1"/>
</dbReference>
<dbReference type="EC" id="2.7.11.1" evidence="1"/>
<dbReference type="AlphaFoldDB" id="A0A843X4D3"/>
<proteinExistence type="predicted"/>
<dbReference type="SMART" id="SM00185">
    <property type="entry name" value="ARM"/>
    <property type="match status" value="3"/>
</dbReference>
<comment type="caution">
    <text evidence="9">The sequence shown here is derived from an EMBL/GenBank/DDBJ whole genome shotgun (WGS) entry which is preliminary data.</text>
</comment>
<dbReference type="Pfam" id="PF00514">
    <property type="entry name" value="Arm"/>
    <property type="match status" value="1"/>
</dbReference>
<sequence>MSCTATLFTKQVPQNRLTWPALLEHPFVKETSNEVKVSSFKILTNIIAAGVLHPSAASDTTICAILDFVSVIVRSKISDVHGFMVKLALLRAITRDIAFPFIVTSFLSPQGLSILKKLLDNSGSGNRNSYAEHWTAVTHLYSQIIRSDDSVPGRVLYESTACIAVMLSRIAFLLKTSISAESTEMICPQPFDETLRRILVNARQTGVINLLVECLLVSGSSLMSGSSDTLPAACEACKAMWYMIDALEVLSIKGHPYFFPLKSSQCHLLRRPDVKESNQDSLLETDLTDMINVVAKSFLDSKAVQIAVYYCFRNGLESALHAVLQLMLRICLSSVPVCSLVCGLPTSAVVTIDTECGGDGTIISCLFSMLSSLNASYLNKEGGDSRNQKSKLSKPHALVFNSCLILATIACQFKLDCKVSASCILTSSSKKQHDRLSVLGHLCSADKMTSSFQPHCAAAMLALSSLVSLECAMSANSAITETALALVPPTTTLRAYLKLQSSDENANVMLSKWHGLRDGCVGLLETRLKWGGPLGIEQACSSSIPQLLLCLLADDLQRDSPEAGGIKDRVGLSPIGVVWAVSSICHCLSGGIYRDVLFRKEHVKLIADLVSELHLKMLKSWSGLGGGSKGIRDLVDAVVDLLAFPFVVVQSAPGCPSMSASINSGHLLNIGSPGARIGIESKDVARAIEANMPHYLQILLEVGLPGCVLRCLKYVDPRDLARPMAFIAKMAGYRPLAVQLLKEGLLDPQSVRKFFGGSSPKEAVIDLLMIVSDLARMSKDFYEAIDKACLLEFLRDFLSHEEADMRAKACSAIGNMCRYSSYFYTSLAKYKIVSLLIDRCADPDKRTRKFACFAIGNAAYHSDILYEELRRSIPHLTRLLLAAEEEKTKSNAAGALSNLVRNSDALCEDIISQGAMQALLKLVEEYSSNAVSPTRDVMKESPLRIVLFALRKMCDHSPCRHYLRSSEFFPAIARLKRSPDSTIATYASGIIGKAAQ</sequence>
<comment type="catalytic activity">
    <reaction evidence="7">
        <text>L-threonyl-[protein] + ATP = O-phospho-L-threonyl-[protein] + ADP + H(+)</text>
        <dbReference type="Rhea" id="RHEA:46608"/>
        <dbReference type="Rhea" id="RHEA-COMP:11060"/>
        <dbReference type="Rhea" id="RHEA-COMP:11605"/>
        <dbReference type="ChEBI" id="CHEBI:15378"/>
        <dbReference type="ChEBI" id="CHEBI:30013"/>
        <dbReference type="ChEBI" id="CHEBI:30616"/>
        <dbReference type="ChEBI" id="CHEBI:61977"/>
        <dbReference type="ChEBI" id="CHEBI:456216"/>
        <dbReference type="EC" id="2.7.11.1"/>
    </reaction>
</comment>
<dbReference type="EMBL" id="NMUH01005789">
    <property type="protein sequence ID" value="MQM13691.1"/>
    <property type="molecule type" value="Genomic_DNA"/>
</dbReference>
<evidence type="ECO:0000256" key="2">
    <source>
        <dbReference type="ARBA" id="ARBA00022527"/>
    </source>
</evidence>
<dbReference type="GO" id="GO:0005524">
    <property type="term" value="F:ATP binding"/>
    <property type="evidence" value="ECO:0007669"/>
    <property type="project" value="UniProtKB-KW"/>
</dbReference>
<protein>
    <recommendedName>
        <fullName evidence="1">non-specific serine/threonine protein kinase</fullName>
        <ecNumber evidence="1">2.7.11.1</ecNumber>
    </recommendedName>
</protein>
<dbReference type="InterPro" id="IPR000225">
    <property type="entry name" value="Armadillo"/>
</dbReference>
<keyword evidence="4" id="KW-0547">Nucleotide-binding</keyword>
<keyword evidence="3" id="KW-0808">Transferase</keyword>
<dbReference type="Proteomes" id="UP000652761">
    <property type="component" value="Unassembled WGS sequence"/>
</dbReference>
<dbReference type="Gene3D" id="1.25.10.10">
    <property type="entry name" value="Leucine-rich Repeat Variant"/>
    <property type="match status" value="2"/>
</dbReference>
<comment type="catalytic activity">
    <reaction evidence="8">
        <text>L-seryl-[protein] + ATP = O-phospho-L-seryl-[protein] + ADP + H(+)</text>
        <dbReference type="Rhea" id="RHEA:17989"/>
        <dbReference type="Rhea" id="RHEA-COMP:9863"/>
        <dbReference type="Rhea" id="RHEA-COMP:11604"/>
        <dbReference type="ChEBI" id="CHEBI:15378"/>
        <dbReference type="ChEBI" id="CHEBI:29999"/>
        <dbReference type="ChEBI" id="CHEBI:30616"/>
        <dbReference type="ChEBI" id="CHEBI:83421"/>
        <dbReference type="ChEBI" id="CHEBI:456216"/>
        <dbReference type="EC" id="2.7.11.1"/>
    </reaction>
</comment>
<evidence type="ECO:0000256" key="7">
    <source>
        <dbReference type="ARBA" id="ARBA00047899"/>
    </source>
</evidence>
<keyword evidence="10" id="KW-1185">Reference proteome</keyword>